<dbReference type="RefSeq" id="WP_243462307.1">
    <property type="nucleotide sequence ID" value="NZ_CABMFG010000023.1"/>
</dbReference>
<dbReference type="AlphaFoldDB" id="A0A1M6CTG1"/>
<evidence type="ECO:0000313" key="2">
    <source>
        <dbReference type="EMBL" id="SHI64173.1"/>
    </source>
</evidence>
<name>A0A1M6CTG1_9BACE</name>
<feature type="chain" id="PRO_5012974498" evidence="1">
    <location>
        <begin position="20"/>
        <end position="53"/>
    </location>
</feature>
<reference evidence="3" key="1">
    <citation type="submission" date="2016-11" db="EMBL/GenBank/DDBJ databases">
        <authorList>
            <person name="Varghese N."/>
            <person name="Submissions S."/>
        </authorList>
    </citation>
    <scope>NUCLEOTIDE SEQUENCE [LARGE SCALE GENOMIC DNA]</scope>
    <source>
        <strain evidence="3">DSM 26884</strain>
    </source>
</reference>
<organism evidence="2 3">
    <name type="scientific">Bacteroides stercorirosoris</name>
    <dbReference type="NCBI Taxonomy" id="871324"/>
    <lineage>
        <taxon>Bacteria</taxon>
        <taxon>Pseudomonadati</taxon>
        <taxon>Bacteroidota</taxon>
        <taxon>Bacteroidia</taxon>
        <taxon>Bacteroidales</taxon>
        <taxon>Bacteroidaceae</taxon>
        <taxon>Bacteroides</taxon>
    </lineage>
</organism>
<dbReference type="GeneID" id="92715059"/>
<proteinExistence type="predicted"/>
<feature type="signal peptide" evidence="1">
    <location>
        <begin position="1"/>
        <end position="19"/>
    </location>
</feature>
<sequence length="53" mass="6177">MKQFFPTLFLMLLCSVAYAQQQDSVTISGRVTDYKNGDRGEGLYYMEKEIYVK</sequence>
<evidence type="ECO:0000256" key="1">
    <source>
        <dbReference type="SAM" id="SignalP"/>
    </source>
</evidence>
<dbReference type="EMBL" id="FQZN01000005">
    <property type="protein sequence ID" value="SHI64173.1"/>
    <property type="molecule type" value="Genomic_DNA"/>
</dbReference>
<gene>
    <name evidence="2" type="ORF">SAMN05444350_10534</name>
</gene>
<keyword evidence="3" id="KW-1185">Reference proteome</keyword>
<accession>A0A1M6CTG1</accession>
<keyword evidence="1" id="KW-0732">Signal</keyword>
<dbReference type="Proteomes" id="UP000184192">
    <property type="component" value="Unassembled WGS sequence"/>
</dbReference>
<protein>
    <submittedName>
        <fullName evidence="2">Uncharacterized protein</fullName>
    </submittedName>
</protein>
<evidence type="ECO:0000313" key="3">
    <source>
        <dbReference type="Proteomes" id="UP000184192"/>
    </source>
</evidence>